<sequence>MEDSRLARPWADVHSLLAAEHSLYVCKETRSPRTFFAVDEAAPYVVRVRGGDGDPVFTLTPAPARSPSVAAYEEKSRERVRPLPAVVGGVFW</sequence>
<evidence type="ECO:0000313" key="2">
    <source>
        <dbReference type="Proteomes" id="UP001500399"/>
    </source>
</evidence>
<comment type="caution">
    <text evidence="1">The sequence shown here is derived from an EMBL/GenBank/DDBJ whole genome shotgun (WGS) entry which is preliminary data.</text>
</comment>
<gene>
    <name evidence="1" type="ORF">GCM10008919_20380</name>
</gene>
<dbReference type="EMBL" id="BAAACR010000013">
    <property type="protein sequence ID" value="GAA0217058.1"/>
    <property type="molecule type" value="Genomic_DNA"/>
</dbReference>
<keyword evidence="2" id="KW-1185">Reference proteome</keyword>
<reference evidence="2" key="1">
    <citation type="journal article" date="2019" name="Int. J. Syst. Evol. Microbiol.">
        <title>The Global Catalogue of Microorganisms (GCM) 10K type strain sequencing project: providing services to taxonomists for standard genome sequencing and annotation.</title>
        <authorList>
            <consortium name="The Broad Institute Genomics Platform"/>
            <consortium name="The Broad Institute Genome Sequencing Center for Infectious Disease"/>
            <person name="Wu L."/>
            <person name="Ma J."/>
        </authorList>
    </citation>
    <scope>NUCLEOTIDE SEQUENCE [LARGE SCALE GENOMIC DNA]</scope>
    <source>
        <strain evidence="2">JCM 8542</strain>
    </source>
</reference>
<protein>
    <submittedName>
        <fullName evidence="1">Uncharacterized protein</fullName>
    </submittedName>
</protein>
<accession>A0ABP3CWC5</accession>
<proteinExistence type="predicted"/>
<dbReference type="Proteomes" id="UP001500399">
    <property type="component" value="Unassembled WGS sequence"/>
</dbReference>
<name>A0ABP3CWC5_9FIRM</name>
<evidence type="ECO:0000313" key="1">
    <source>
        <dbReference type="EMBL" id="GAA0217058.1"/>
    </source>
</evidence>
<dbReference type="RefSeq" id="WP_304986588.1">
    <property type="nucleotide sequence ID" value="NZ_BAAACR010000013.1"/>
</dbReference>
<organism evidence="1 2">
    <name type="scientific">Selenomonas dianae</name>
    <dbReference type="NCBI Taxonomy" id="135079"/>
    <lineage>
        <taxon>Bacteria</taxon>
        <taxon>Bacillati</taxon>
        <taxon>Bacillota</taxon>
        <taxon>Negativicutes</taxon>
        <taxon>Selenomonadales</taxon>
        <taxon>Selenomonadaceae</taxon>
        <taxon>Selenomonas</taxon>
    </lineage>
</organism>